<keyword evidence="1" id="KW-0472">Membrane</keyword>
<dbReference type="Proteomes" id="UP000265930">
    <property type="component" value="Unassembled WGS sequence"/>
</dbReference>
<dbReference type="RefSeq" id="WP_119365538.1">
    <property type="nucleotide sequence ID" value="NZ_QXDJ01000001.1"/>
</dbReference>
<gene>
    <name evidence="2" type="ORF">D2A34_01835</name>
</gene>
<proteinExistence type="predicted"/>
<organism evidence="2 3">
    <name type="scientific">Clostridium chromiireducens</name>
    <dbReference type="NCBI Taxonomy" id="225345"/>
    <lineage>
        <taxon>Bacteria</taxon>
        <taxon>Bacillati</taxon>
        <taxon>Bacillota</taxon>
        <taxon>Clostridia</taxon>
        <taxon>Eubacteriales</taxon>
        <taxon>Clostridiaceae</taxon>
        <taxon>Clostridium</taxon>
    </lineage>
</organism>
<comment type="caution">
    <text evidence="2">The sequence shown here is derived from an EMBL/GenBank/DDBJ whole genome shotgun (WGS) entry which is preliminary data.</text>
</comment>
<evidence type="ECO:0000256" key="1">
    <source>
        <dbReference type="SAM" id="Phobius"/>
    </source>
</evidence>
<accession>A0A399IV40</accession>
<keyword evidence="1" id="KW-1133">Transmembrane helix</keyword>
<name>A0A399IV40_9CLOT</name>
<reference evidence="2 3" key="1">
    <citation type="submission" date="2018-08" db="EMBL/GenBank/DDBJ databases">
        <title>Genome of Clostridium chromiireducens C1, DSM12136.</title>
        <authorList>
            <person name="Xing M."/>
            <person name="Wei Y."/>
            <person name="Ang E.L."/>
            <person name="Zhao H."/>
            <person name="Zhang Y."/>
        </authorList>
    </citation>
    <scope>NUCLEOTIDE SEQUENCE [LARGE SCALE GENOMIC DNA]</scope>
    <source>
        <strain evidence="2 3">C1</strain>
    </source>
</reference>
<evidence type="ECO:0000313" key="3">
    <source>
        <dbReference type="Proteomes" id="UP000265930"/>
    </source>
</evidence>
<protein>
    <submittedName>
        <fullName evidence="2">Uncharacterized protein</fullName>
    </submittedName>
</protein>
<dbReference type="AlphaFoldDB" id="A0A399IV40"/>
<dbReference type="EMBL" id="QXDJ01000001">
    <property type="protein sequence ID" value="RII36139.1"/>
    <property type="molecule type" value="Genomic_DNA"/>
</dbReference>
<evidence type="ECO:0000313" key="2">
    <source>
        <dbReference type="EMBL" id="RII36139.1"/>
    </source>
</evidence>
<feature type="transmembrane region" description="Helical" evidence="1">
    <location>
        <begin position="41"/>
        <end position="60"/>
    </location>
</feature>
<feature type="transmembrane region" description="Helical" evidence="1">
    <location>
        <begin position="80"/>
        <end position="105"/>
    </location>
</feature>
<sequence length="138" mass="16337">MRKNNWLMYSIYSIVLLCYIIFSSKILIYEKEQFQRTFNNVPLIIWSIVIFIVLGLLLGLEKFLSEKKKDGRWKVNLSRLVLLGIPSLYFSLGIMILSIPITFVRYPILYLLKYEDILSIFQVILGYIIITSFIKEKE</sequence>
<feature type="transmembrane region" description="Helical" evidence="1">
    <location>
        <begin position="117"/>
        <end position="134"/>
    </location>
</feature>
<feature type="transmembrane region" description="Helical" evidence="1">
    <location>
        <begin position="7"/>
        <end position="29"/>
    </location>
</feature>
<keyword evidence="1" id="KW-0812">Transmembrane</keyword>